<comment type="caution">
    <text evidence="1">The sequence shown here is derived from an EMBL/GenBank/DDBJ whole genome shotgun (WGS) entry which is preliminary data.</text>
</comment>
<sequence length="43" mass="4642">MGVSCLALPLALAPGFRKPCTSPQKCWRGRTEQGSLCAGRHKE</sequence>
<evidence type="ECO:0000313" key="2">
    <source>
        <dbReference type="Proteomes" id="UP000092484"/>
    </source>
</evidence>
<proteinExistence type="predicted"/>
<name>A0A1A7BFJ6_9SPHN</name>
<evidence type="ECO:0000313" key="1">
    <source>
        <dbReference type="EMBL" id="OBV10182.1"/>
    </source>
</evidence>
<keyword evidence="2" id="KW-1185">Reference proteome</keyword>
<organism evidence="1 2">
    <name type="scientific">Erythrobacter dokdonensis DSW-74</name>
    <dbReference type="NCBI Taxonomy" id="1300349"/>
    <lineage>
        <taxon>Bacteria</taxon>
        <taxon>Pseudomonadati</taxon>
        <taxon>Pseudomonadota</taxon>
        <taxon>Alphaproteobacteria</taxon>
        <taxon>Sphingomonadales</taxon>
        <taxon>Erythrobacteraceae</taxon>
        <taxon>Erythrobacter/Porphyrobacter group</taxon>
        <taxon>Erythrobacter</taxon>
    </lineage>
</organism>
<dbReference type="EMBL" id="LZYB01000007">
    <property type="protein sequence ID" value="OBV10182.1"/>
    <property type="molecule type" value="Genomic_DNA"/>
</dbReference>
<dbReference type="Proteomes" id="UP000092484">
    <property type="component" value="Unassembled WGS sequence"/>
</dbReference>
<protein>
    <submittedName>
        <fullName evidence="1">Uncharacterized protein</fullName>
    </submittedName>
</protein>
<gene>
    <name evidence="1" type="ORF">I603_2500</name>
</gene>
<reference evidence="1 2" key="1">
    <citation type="submission" date="2016-06" db="EMBL/GenBank/DDBJ databases">
        <title>Genome sequence of Porphyrobacter dokdonensis DSW-74.</title>
        <authorList>
            <person name="Kim J.F."/>
            <person name="Song J.Y."/>
        </authorList>
    </citation>
    <scope>NUCLEOTIDE SEQUENCE [LARGE SCALE GENOMIC DNA]</scope>
    <source>
        <strain evidence="1 2">DSW-74</strain>
    </source>
</reference>
<accession>A0A1A7BFJ6</accession>
<dbReference type="AlphaFoldDB" id="A0A1A7BFJ6"/>